<dbReference type="Proteomes" id="UP000634529">
    <property type="component" value="Unassembled WGS sequence"/>
</dbReference>
<dbReference type="EMBL" id="JACYTN010000012">
    <property type="protein sequence ID" value="MBD8499553.1"/>
    <property type="molecule type" value="Genomic_DNA"/>
</dbReference>
<name>A0ABR9B0S3_9BACL</name>
<evidence type="ECO:0000313" key="1">
    <source>
        <dbReference type="EMBL" id="MBD8499553.1"/>
    </source>
</evidence>
<organism evidence="1 2">
    <name type="scientific">Paenibacillus arenosi</name>
    <dbReference type="NCBI Taxonomy" id="2774142"/>
    <lineage>
        <taxon>Bacteria</taxon>
        <taxon>Bacillati</taxon>
        <taxon>Bacillota</taxon>
        <taxon>Bacilli</taxon>
        <taxon>Bacillales</taxon>
        <taxon>Paenibacillaceae</taxon>
        <taxon>Paenibacillus</taxon>
    </lineage>
</organism>
<evidence type="ECO:0000313" key="2">
    <source>
        <dbReference type="Proteomes" id="UP000634529"/>
    </source>
</evidence>
<dbReference type="InterPro" id="IPR046136">
    <property type="entry name" value="DUF6138"/>
</dbReference>
<accession>A0ABR9B0S3</accession>
<dbReference type="RefSeq" id="WP_192025884.1">
    <property type="nucleotide sequence ID" value="NZ_JACYTN010000012.1"/>
</dbReference>
<sequence length="553" mass="64341">MNQAVEAFLDDVWQEVMSIYAKERKRIDELKDRSSLQAGIKDYVRVAWRKGKFAWANGKIHIDVYEPFSWGDDSYKMEAGSYITELTDELLTEQFFPALCGRMEQLFLSEEWGPRFFNYKFEVVFEFEWEQSKVMLTKKLLNEPKWIQLQQSLEQFIETKIFSDPPVLPKEKDIFFFAYHLVNPDMMQQKVEEIEPLIRRLSDKLTTNQERKHDWITQYTRAFSEWSEEHFLPQYFSRSEDYGSHWVAKEQGDHPPLDAEEMEFFLYAALQIGFTEPDTRKKYLELAVILGSKQAADYLKIGSGKFESTYRGEQIEARNNDVLQTIDIRILSEEETAYREALDYIIQLLRQDFPKGYHIKLKSSQKHFLPLKKLAKSKLHQFFANALSYPSLFPKLAEYAETAMEEFAWYNDVEPGEKSVMPGTYAVFGLGLYSEAYFPLVCRYMELVDTEHQMVQDSYAQAFIEAHGVKAEHMPVIVSILLGGNEEGRQVKNLTIDHPELADALVEALKGKEVYEIELVVCRIFGSVKKLSAAAKKADSPLKESLEELLGQL</sequence>
<keyword evidence="2" id="KW-1185">Reference proteome</keyword>
<comment type="caution">
    <text evidence="1">The sequence shown here is derived from an EMBL/GenBank/DDBJ whole genome shotgun (WGS) entry which is preliminary data.</text>
</comment>
<gene>
    <name evidence="1" type="ORF">IFO66_14755</name>
</gene>
<protein>
    <submittedName>
        <fullName evidence="1">Uncharacterized protein</fullName>
    </submittedName>
</protein>
<reference evidence="1 2" key="1">
    <citation type="submission" date="2020-09" db="EMBL/GenBank/DDBJ databases">
        <title>Paenibacillus sp. CAU 1523 isolated from sand of Haeundae Beach.</title>
        <authorList>
            <person name="Kim W."/>
        </authorList>
    </citation>
    <scope>NUCLEOTIDE SEQUENCE [LARGE SCALE GENOMIC DNA]</scope>
    <source>
        <strain evidence="1 2">CAU 1523</strain>
    </source>
</reference>
<proteinExistence type="predicted"/>
<dbReference type="Pfam" id="PF19635">
    <property type="entry name" value="DUF6138"/>
    <property type="match status" value="1"/>
</dbReference>